<dbReference type="Proteomes" id="UP000477680">
    <property type="component" value="Chromosome"/>
</dbReference>
<proteinExistence type="predicted"/>
<protein>
    <submittedName>
        <fullName evidence="1">Uncharacterized protein</fullName>
    </submittedName>
</protein>
<organism evidence="1 2">
    <name type="scientific">Kineobactrum salinum</name>
    <dbReference type="NCBI Taxonomy" id="2708301"/>
    <lineage>
        <taxon>Bacteria</taxon>
        <taxon>Pseudomonadati</taxon>
        <taxon>Pseudomonadota</taxon>
        <taxon>Gammaproteobacteria</taxon>
        <taxon>Cellvibrionales</taxon>
        <taxon>Halieaceae</taxon>
        <taxon>Kineobactrum</taxon>
    </lineage>
</organism>
<sequence>MTEDEVIKGSLWQVTVYAAFQRAKVYSRDASDSDKKGIKDLLRKEIDEKLKNYANPVAEDLHMSSISSIANAINKNWSAALLDDEIPIGVVQKAFNLYLKFMWCLKEIPEPPHCPLDKVIIDKLAPTHRKSWTKIRDIETYNILVAELRKLAGSRSLAVWELETYEKP</sequence>
<gene>
    <name evidence="1" type="ORF">G3T16_17725</name>
</gene>
<reference evidence="1 2" key="1">
    <citation type="submission" date="2020-02" db="EMBL/GenBank/DDBJ databases">
        <title>Genome sequencing for Kineobactrum sp. M2.</title>
        <authorList>
            <person name="Park S.-J."/>
        </authorList>
    </citation>
    <scope>NUCLEOTIDE SEQUENCE [LARGE SCALE GENOMIC DNA]</scope>
    <source>
        <strain evidence="1 2">M2</strain>
    </source>
</reference>
<accession>A0A6C0U8S6</accession>
<evidence type="ECO:0000313" key="2">
    <source>
        <dbReference type="Proteomes" id="UP000477680"/>
    </source>
</evidence>
<dbReference type="AlphaFoldDB" id="A0A6C0U8S6"/>
<keyword evidence="2" id="KW-1185">Reference proteome</keyword>
<dbReference type="KEGG" id="kim:G3T16_17725"/>
<dbReference type="RefSeq" id="WP_163496385.1">
    <property type="nucleotide sequence ID" value="NZ_CP048711.1"/>
</dbReference>
<name>A0A6C0U8S6_9GAMM</name>
<dbReference type="EMBL" id="CP048711">
    <property type="protein sequence ID" value="QIB66955.1"/>
    <property type="molecule type" value="Genomic_DNA"/>
</dbReference>
<evidence type="ECO:0000313" key="1">
    <source>
        <dbReference type="EMBL" id="QIB66955.1"/>
    </source>
</evidence>